<sequence>MNNISLENFIEELQAMINAIVTKLQELERVHTLRLDHLLARVEELEQWRA</sequence>
<dbReference type="EMBL" id="JTCM02000093">
    <property type="protein sequence ID" value="NEU76060.1"/>
    <property type="molecule type" value="Genomic_DNA"/>
</dbReference>
<proteinExistence type="predicted"/>
<dbReference type="Proteomes" id="UP000031549">
    <property type="component" value="Unassembled WGS sequence"/>
</dbReference>
<gene>
    <name evidence="1" type="ORF">PI95_026785</name>
</gene>
<evidence type="ECO:0000313" key="1">
    <source>
        <dbReference type="EMBL" id="NEU76060.1"/>
    </source>
</evidence>
<accession>A0A846HHG5</accession>
<dbReference type="RefSeq" id="WP_163519228.1">
    <property type="nucleotide sequence ID" value="NZ_JTCM02000093.1"/>
</dbReference>
<protein>
    <submittedName>
        <fullName evidence="1">Uncharacterized protein</fullName>
    </submittedName>
</protein>
<name>A0A846HHG5_9CYAN</name>
<organism evidence="1 2">
    <name type="scientific">Hassallia byssoidea VB512170</name>
    <dbReference type="NCBI Taxonomy" id="1304833"/>
    <lineage>
        <taxon>Bacteria</taxon>
        <taxon>Bacillati</taxon>
        <taxon>Cyanobacteriota</taxon>
        <taxon>Cyanophyceae</taxon>
        <taxon>Nostocales</taxon>
        <taxon>Tolypothrichaceae</taxon>
        <taxon>Hassallia</taxon>
    </lineage>
</organism>
<keyword evidence="2" id="KW-1185">Reference proteome</keyword>
<evidence type="ECO:0000313" key="2">
    <source>
        <dbReference type="Proteomes" id="UP000031549"/>
    </source>
</evidence>
<comment type="caution">
    <text evidence="1">The sequence shown here is derived from an EMBL/GenBank/DDBJ whole genome shotgun (WGS) entry which is preliminary data.</text>
</comment>
<reference evidence="1 2" key="1">
    <citation type="journal article" date="2015" name="Genome Announc.">
        <title>Draft Genome Sequence of Cyanobacterium Hassallia byssoidea Strain VB512170, Isolated from Monuments in India.</title>
        <authorList>
            <person name="Singh D."/>
            <person name="Chandrababunaidu M.M."/>
            <person name="Panda A."/>
            <person name="Sen D."/>
            <person name="Bhattacharyya S."/>
            <person name="Adhikary S.P."/>
            <person name="Tripathy S."/>
        </authorList>
    </citation>
    <scope>NUCLEOTIDE SEQUENCE [LARGE SCALE GENOMIC DNA]</scope>
    <source>
        <strain evidence="1 2">VB512170</strain>
    </source>
</reference>
<dbReference type="AlphaFoldDB" id="A0A846HHG5"/>